<dbReference type="GO" id="GO:0032259">
    <property type="term" value="P:methylation"/>
    <property type="evidence" value="ECO:0007669"/>
    <property type="project" value="UniProtKB-KW"/>
</dbReference>
<evidence type="ECO:0000256" key="2">
    <source>
        <dbReference type="ARBA" id="ARBA00022603"/>
    </source>
</evidence>
<name>A0A1D9LLX8_9NEIS</name>
<evidence type="ECO:0000313" key="7">
    <source>
        <dbReference type="EMBL" id="AOZ52231.1"/>
    </source>
</evidence>
<organism evidence="7 8">
    <name type="scientific">Chromobacterium vaccinii</name>
    <dbReference type="NCBI Taxonomy" id="1108595"/>
    <lineage>
        <taxon>Bacteria</taxon>
        <taxon>Pseudomonadati</taxon>
        <taxon>Pseudomonadota</taxon>
        <taxon>Betaproteobacteria</taxon>
        <taxon>Neisseriales</taxon>
        <taxon>Chromobacteriaceae</taxon>
        <taxon>Chromobacterium</taxon>
    </lineage>
</organism>
<dbReference type="AlphaFoldDB" id="A0A1D9LLX8"/>
<dbReference type="InterPro" id="IPR002748">
    <property type="entry name" value="CbiD"/>
</dbReference>
<comment type="similarity">
    <text evidence="5">Belongs to the CbiD family.</text>
</comment>
<dbReference type="HAMAP" id="MF_00787">
    <property type="entry name" value="CbiD"/>
    <property type="match status" value="1"/>
</dbReference>
<dbReference type="PANTHER" id="PTHR35863">
    <property type="entry name" value="COBALT-PRECORRIN-5B C(1)-METHYLTRANSFERASE"/>
    <property type="match status" value="1"/>
</dbReference>
<evidence type="ECO:0000256" key="4">
    <source>
        <dbReference type="ARBA" id="ARBA00022691"/>
    </source>
</evidence>
<gene>
    <name evidence="5" type="primary">cbiD</name>
    <name evidence="7" type="ORF">BKX93_20990</name>
</gene>
<dbReference type="InterPro" id="IPR036074">
    <property type="entry name" value="CbiD_sf"/>
</dbReference>
<evidence type="ECO:0000256" key="3">
    <source>
        <dbReference type="ARBA" id="ARBA00022679"/>
    </source>
</evidence>
<dbReference type="GO" id="GO:0019251">
    <property type="term" value="P:anaerobic cobalamin biosynthetic process"/>
    <property type="evidence" value="ECO:0007669"/>
    <property type="project" value="UniProtKB-UniRule"/>
</dbReference>
<proteinExistence type="inferred from homology"/>
<dbReference type="Pfam" id="PF01888">
    <property type="entry name" value="CbiD"/>
    <property type="match status" value="1"/>
</dbReference>
<reference evidence="7 8" key="1">
    <citation type="submission" date="2016-10" db="EMBL/GenBank/DDBJ databases">
        <title>Chromobacterium muskegensis sp. nov., an insecticidal bacterium isolated from Sphagnum bogs.</title>
        <authorList>
            <person name="Sparks M.E."/>
            <person name="Blackburn M.B."/>
            <person name="Gundersen-Rindal D.E."/>
            <person name="Mitchell A."/>
            <person name="Farrar R."/>
            <person name="Kuhar D."/>
        </authorList>
    </citation>
    <scope>NUCLEOTIDE SEQUENCE [LARGE SCALE GENOMIC DNA]</scope>
    <source>
        <strain evidence="7 8">21-1</strain>
    </source>
</reference>
<dbReference type="Gene3D" id="3.30.2110.10">
    <property type="entry name" value="CbiD-like"/>
    <property type="match status" value="1"/>
</dbReference>
<evidence type="ECO:0000256" key="5">
    <source>
        <dbReference type="HAMAP-Rule" id="MF_00787"/>
    </source>
</evidence>
<comment type="pathway">
    <text evidence="5">Cofactor biosynthesis; adenosylcobalamin biosynthesis; cob(II)yrinate a,c-diamide from sirohydrochlorin (anaerobic route): step 6/10.</text>
</comment>
<dbReference type="EC" id="2.1.1.195" evidence="5"/>
<evidence type="ECO:0000313" key="8">
    <source>
        <dbReference type="Proteomes" id="UP000178776"/>
    </source>
</evidence>
<keyword evidence="4 5" id="KW-0949">S-adenosyl-L-methionine</keyword>
<dbReference type="KEGG" id="cvc:BKX93_20990"/>
<dbReference type="SUPFAM" id="SSF111342">
    <property type="entry name" value="CbiD-like"/>
    <property type="match status" value="1"/>
</dbReference>
<dbReference type="STRING" id="1108595.BKX93_20990"/>
<keyword evidence="1 5" id="KW-0169">Cobalamin biosynthesis</keyword>
<dbReference type="PANTHER" id="PTHR35863:SF1">
    <property type="entry name" value="COBALT-PRECORRIN-5B C(1)-METHYLTRANSFERASE"/>
    <property type="match status" value="1"/>
</dbReference>
<comment type="function">
    <text evidence="5">Catalyzes the methylation of C-1 in cobalt-precorrin-5B to form cobalt-precorrin-6A.</text>
</comment>
<dbReference type="GO" id="GO:0043780">
    <property type="term" value="F:cobalt-precorrin-5B C1-methyltransferase activity"/>
    <property type="evidence" value="ECO:0007669"/>
    <property type="project" value="RHEA"/>
</dbReference>
<comment type="catalytic activity">
    <reaction evidence="5">
        <text>Co-precorrin-5B + S-adenosyl-L-methionine = Co-precorrin-6A + S-adenosyl-L-homocysteine</text>
        <dbReference type="Rhea" id="RHEA:26285"/>
        <dbReference type="ChEBI" id="CHEBI:57856"/>
        <dbReference type="ChEBI" id="CHEBI:59789"/>
        <dbReference type="ChEBI" id="CHEBI:60063"/>
        <dbReference type="ChEBI" id="CHEBI:60064"/>
        <dbReference type="EC" id="2.1.1.195"/>
    </reaction>
</comment>
<dbReference type="PIRSF" id="PIRSF026782">
    <property type="entry name" value="CbiD"/>
    <property type="match status" value="1"/>
</dbReference>
<keyword evidence="3 5" id="KW-0808">Transferase</keyword>
<evidence type="ECO:0000256" key="1">
    <source>
        <dbReference type="ARBA" id="ARBA00022573"/>
    </source>
</evidence>
<dbReference type="UniPathway" id="UPA00148">
    <property type="reaction ID" value="UER00227"/>
</dbReference>
<dbReference type="Proteomes" id="UP000178776">
    <property type="component" value="Chromosome"/>
</dbReference>
<feature type="region of interest" description="Disordered" evidence="6">
    <location>
        <begin position="1"/>
        <end position="20"/>
    </location>
</feature>
<keyword evidence="2 5" id="KW-0489">Methyltransferase</keyword>
<accession>A0A1D9LLX8</accession>
<dbReference type="GeneID" id="68843678"/>
<dbReference type="EMBL" id="CP017707">
    <property type="protein sequence ID" value="AOZ52231.1"/>
    <property type="molecule type" value="Genomic_DNA"/>
</dbReference>
<protein>
    <recommendedName>
        <fullName evidence="5">Cobalt-precorrin-5B C(1)-methyltransferase</fullName>
        <ecNumber evidence="5">2.1.1.195</ecNumber>
    </recommendedName>
    <alternativeName>
        <fullName evidence="5">Cobalt-precorrin-6A synthase</fullName>
    </alternativeName>
</protein>
<evidence type="ECO:0000256" key="6">
    <source>
        <dbReference type="SAM" id="MobiDB-lite"/>
    </source>
</evidence>
<dbReference type="RefSeq" id="WP_070981226.1">
    <property type="nucleotide sequence ID" value="NZ_CP017707.1"/>
</dbReference>
<dbReference type="NCBIfam" id="TIGR00312">
    <property type="entry name" value="cbiD"/>
    <property type="match status" value="1"/>
</dbReference>
<sequence length="377" mass="39747">MSPVRQPYDLAAPAPNGMRRGRTTGSCATAAVKAALMLLLDGVDADKVFISLPDPDFYLAVPVQSVAWLDENTVRAEVLKYAGDDPDNTDGATIFAEVKLNDTGALRFLAAAGVGMVTQPGLRIPPGEPAINPVPRQMMRMAVDEALAGRPDPGFDLAIGCVDGDKIAKRTFNPMLGIVGGISILGTSGIVEPMSQAAWIASIEVYVRVALGELPPAIALTPGKIGRGYAADTLGLQKKQVVQIANFVGDSLDFAESVLVEQGRILDTLWVLGHPGKIAKLLDGVWDTHSGKSGMAMDAVAGVAADLGHAPELVAQIKQANTVENVVQIMSSQPDARGYWMEIERRTAARMASKVPSVRQVAVRLFSMDGTPLGEAA</sequence>